<sequence>MPTINCREVYGNFSDPHETPHEVSSKLTSSVANVEKGPILVPPSTLHESTFTFSTMLSSPIVSGEGTPRRTVQAKGKVTNGKLNPVGGPKVVVM</sequence>
<keyword evidence="2" id="KW-1185">Reference proteome</keyword>
<dbReference type="AlphaFoldDB" id="A0AA88AHH9"/>
<proteinExistence type="predicted"/>
<evidence type="ECO:0000313" key="1">
    <source>
        <dbReference type="EMBL" id="GMN40431.1"/>
    </source>
</evidence>
<protein>
    <submittedName>
        <fullName evidence="1">Uncharacterized protein</fullName>
    </submittedName>
</protein>
<organism evidence="1 2">
    <name type="scientific">Ficus carica</name>
    <name type="common">Common fig</name>
    <dbReference type="NCBI Taxonomy" id="3494"/>
    <lineage>
        <taxon>Eukaryota</taxon>
        <taxon>Viridiplantae</taxon>
        <taxon>Streptophyta</taxon>
        <taxon>Embryophyta</taxon>
        <taxon>Tracheophyta</taxon>
        <taxon>Spermatophyta</taxon>
        <taxon>Magnoliopsida</taxon>
        <taxon>eudicotyledons</taxon>
        <taxon>Gunneridae</taxon>
        <taxon>Pentapetalae</taxon>
        <taxon>rosids</taxon>
        <taxon>fabids</taxon>
        <taxon>Rosales</taxon>
        <taxon>Moraceae</taxon>
        <taxon>Ficeae</taxon>
        <taxon>Ficus</taxon>
    </lineage>
</organism>
<accession>A0AA88AHH9</accession>
<name>A0AA88AHH9_FICCA</name>
<evidence type="ECO:0000313" key="2">
    <source>
        <dbReference type="Proteomes" id="UP001187192"/>
    </source>
</evidence>
<gene>
    <name evidence="1" type="ORF">TIFTF001_009661</name>
</gene>
<dbReference type="Proteomes" id="UP001187192">
    <property type="component" value="Unassembled WGS sequence"/>
</dbReference>
<dbReference type="EMBL" id="BTGU01000011">
    <property type="protein sequence ID" value="GMN40431.1"/>
    <property type="molecule type" value="Genomic_DNA"/>
</dbReference>
<comment type="caution">
    <text evidence="1">The sequence shown here is derived from an EMBL/GenBank/DDBJ whole genome shotgun (WGS) entry which is preliminary data.</text>
</comment>
<reference evidence="1" key="1">
    <citation type="submission" date="2023-07" db="EMBL/GenBank/DDBJ databases">
        <title>draft genome sequence of fig (Ficus carica).</title>
        <authorList>
            <person name="Takahashi T."/>
            <person name="Nishimura K."/>
        </authorList>
    </citation>
    <scope>NUCLEOTIDE SEQUENCE</scope>
</reference>